<evidence type="ECO:0000313" key="1">
    <source>
        <dbReference type="EMBL" id="VDL93092.1"/>
    </source>
</evidence>
<dbReference type="OrthoDB" id="10574466at2759"/>
<keyword evidence="2" id="KW-1185">Reference proteome</keyword>
<protein>
    <submittedName>
        <fullName evidence="1 3">Uncharacterized protein</fullName>
    </submittedName>
</protein>
<sequence length="103" mass="11435">MGLFGHMRIHDSGIHRNADNTLRSCHSYRHCHPTTMNEIPPASPDFSCPHCARNLTHASAWSVTCESIARMLVNQCLGLRHTVAAPTSTTFTAPAHLHTAWTY</sequence>
<evidence type="ECO:0000313" key="2">
    <source>
        <dbReference type="Proteomes" id="UP000275846"/>
    </source>
</evidence>
<reference evidence="1 2" key="2">
    <citation type="submission" date="2018-11" db="EMBL/GenBank/DDBJ databases">
        <authorList>
            <consortium name="Pathogen Informatics"/>
        </authorList>
    </citation>
    <scope>NUCLEOTIDE SEQUENCE [LARGE SCALE GENOMIC DNA]</scope>
    <source>
        <strain evidence="1 2">NST_G2</strain>
    </source>
</reference>
<organism evidence="3">
    <name type="scientific">Schistocephalus solidus</name>
    <name type="common">Tapeworm</name>
    <dbReference type="NCBI Taxonomy" id="70667"/>
    <lineage>
        <taxon>Eukaryota</taxon>
        <taxon>Metazoa</taxon>
        <taxon>Spiralia</taxon>
        <taxon>Lophotrochozoa</taxon>
        <taxon>Platyhelminthes</taxon>
        <taxon>Cestoda</taxon>
        <taxon>Eucestoda</taxon>
        <taxon>Diphyllobothriidea</taxon>
        <taxon>Diphyllobothriidae</taxon>
        <taxon>Schistocephalus</taxon>
    </lineage>
</organism>
<dbReference type="Proteomes" id="UP000275846">
    <property type="component" value="Unassembled WGS sequence"/>
</dbReference>
<dbReference type="EMBL" id="UYSU01033819">
    <property type="protein sequence ID" value="VDL93092.1"/>
    <property type="molecule type" value="Genomic_DNA"/>
</dbReference>
<dbReference type="WBParaSite" id="SSLN_0000691901-mRNA-1">
    <property type="protein sequence ID" value="SSLN_0000691901-mRNA-1"/>
    <property type="gene ID" value="SSLN_0000691901"/>
</dbReference>
<accession>A0A183SR59</accession>
<reference evidence="3" key="1">
    <citation type="submission" date="2016-06" db="UniProtKB">
        <authorList>
            <consortium name="WormBaseParasite"/>
        </authorList>
    </citation>
    <scope>IDENTIFICATION</scope>
</reference>
<gene>
    <name evidence="1" type="ORF">SSLN_LOCUS6707</name>
</gene>
<dbReference type="AlphaFoldDB" id="A0A183SR59"/>
<proteinExistence type="predicted"/>
<evidence type="ECO:0000313" key="3">
    <source>
        <dbReference type="WBParaSite" id="SSLN_0000691901-mRNA-1"/>
    </source>
</evidence>
<name>A0A183SR59_SCHSO</name>